<accession>A0A3N1PKC9</accession>
<dbReference type="STRING" id="584787.GCA_001247655_03960"/>
<organism evidence="1 2">
    <name type="scientific">Gallaecimonas pentaromativorans</name>
    <dbReference type="NCBI Taxonomy" id="584787"/>
    <lineage>
        <taxon>Bacteria</taxon>
        <taxon>Pseudomonadati</taxon>
        <taxon>Pseudomonadota</taxon>
        <taxon>Gammaproteobacteria</taxon>
        <taxon>Enterobacterales</taxon>
        <taxon>Gallaecimonadaceae</taxon>
        <taxon>Gallaecimonas</taxon>
    </lineage>
</organism>
<dbReference type="AlphaFoldDB" id="A0A3N1PKC9"/>
<dbReference type="RefSeq" id="WP_050659417.1">
    <property type="nucleotide sequence ID" value="NZ_JBLXEP010000002.1"/>
</dbReference>
<dbReference type="GO" id="GO:0051213">
    <property type="term" value="F:dioxygenase activity"/>
    <property type="evidence" value="ECO:0007669"/>
    <property type="project" value="InterPro"/>
</dbReference>
<protein>
    <recommendedName>
        <fullName evidence="3">2OG-Fe dioxygenase family protein</fullName>
    </recommendedName>
</protein>
<proteinExistence type="predicted"/>
<dbReference type="Proteomes" id="UP000268033">
    <property type="component" value="Unassembled WGS sequence"/>
</dbReference>
<dbReference type="OrthoDB" id="6681382at2"/>
<keyword evidence="2" id="KW-1185">Reference proteome</keyword>
<reference evidence="1 2" key="1">
    <citation type="submission" date="2018-11" db="EMBL/GenBank/DDBJ databases">
        <title>Genomic Encyclopedia of Type Strains, Phase IV (KMG-IV): sequencing the most valuable type-strain genomes for metagenomic binning, comparative biology and taxonomic classification.</title>
        <authorList>
            <person name="Goeker M."/>
        </authorList>
    </citation>
    <scope>NUCLEOTIDE SEQUENCE [LARGE SCALE GENOMIC DNA]</scope>
    <source>
        <strain evidence="1 2">DSM 21945</strain>
    </source>
</reference>
<dbReference type="Gene3D" id="2.60.120.620">
    <property type="entry name" value="q2cbj1_9rhob like domain"/>
    <property type="match status" value="1"/>
</dbReference>
<evidence type="ECO:0000313" key="2">
    <source>
        <dbReference type="Proteomes" id="UP000268033"/>
    </source>
</evidence>
<name>A0A3N1PKC9_9GAMM</name>
<dbReference type="EMBL" id="RJUL01000006">
    <property type="protein sequence ID" value="ROQ24996.1"/>
    <property type="molecule type" value="Genomic_DNA"/>
</dbReference>
<comment type="caution">
    <text evidence="1">The sequence shown here is derived from an EMBL/GenBank/DDBJ whole genome shotgun (WGS) entry which is preliminary data.</text>
</comment>
<dbReference type="InterPro" id="IPR018724">
    <property type="entry name" value="2OG-Fe_dioxygenase"/>
</dbReference>
<sequence>MTKVLEHSTDFSLVQGLLAKDTGFEMLASSFADLPLDPYIQGDFRYRCYSNVKIEAGHIRRQPTKTFMQPSHINQYLGDVERQYQEIPEQTLTGAAMSSMLKDFKDQCALSDDAVIEIHQIRIKTQSRNATPPAPEGVHQDGFNYLGIYVIGTQTVEGGEVMLYEAKDEAPFFCERFADGQYVILNDARYFHNAAPVLPLPGQDQGYWDVVVLTAHAG</sequence>
<evidence type="ECO:0000313" key="1">
    <source>
        <dbReference type="EMBL" id="ROQ24996.1"/>
    </source>
</evidence>
<dbReference type="Pfam" id="PF10014">
    <property type="entry name" value="2OG-Fe_Oxy_2"/>
    <property type="match status" value="1"/>
</dbReference>
<gene>
    <name evidence="1" type="ORF">EDC28_106244</name>
</gene>
<evidence type="ECO:0008006" key="3">
    <source>
        <dbReference type="Google" id="ProtNLM"/>
    </source>
</evidence>